<dbReference type="OrthoDB" id="2351239at2"/>
<dbReference type="PANTHER" id="PTHR40053:SF1">
    <property type="entry name" value="SPORULATION-CONTROL PROTEIN SPO0M"/>
    <property type="match status" value="1"/>
</dbReference>
<gene>
    <name evidence="1" type="ORF">EI427_18595</name>
</gene>
<dbReference type="Pfam" id="PF07070">
    <property type="entry name" value="Spo0M"/>
    <property type="match status" value="1"/>
</dbReference>
<reference evidence="1 2" key="1">
    <citation type="submission" date="2018-12" db="EMBL/GenBank/DDBJ databases">
        <title>Flammeovirga pectinis sp. nov., isolated from the gut of the Korean scallop, Patinopecten yessoensis.</title>
        <authorList>
            <person name="Bae J.-W."/>
            <person name="Jeong Y.-S."/>
            <person name="Kang W."/>
        </authorList>
    </citation>
    <scope>NUCLEOTIDE SEQUENCE [LARGE SCALE GENOMIC DNA]</scope>
    <source>
        <strain evidence="1 2">L12M1</strain>
    </source>
</reference>
<dbReference type="KEGG" id="fll:EI427_18595"/>
<evidence type="ECO:0000313" key="1">
    <source>
        <dbReference type="EMBL" id="AZQ64161.1"/>
    </source>
</evidence>
<accession>A0A3Q9FNY8</accession>
<dbReference type="Proteomes" id="UP000267268">
    <property type="component" value="Chromosome 1"/>
</dbReference>
<dbReference type="AlphaFoldDB" id="A0A3Q9FNY8"/>
<dbReference type="EMBL" id="CP034562">
    <property type="protein sequence ID" value="AZQ64161.1"/>
    <property type="molecule type" value="Genomic_DNA"/>
</dbReference>
<sequence>MFNKFLAKIGIGGASVKTKVLTEHLMPSKPFKLDITVQGGKIEQAISGIEIDLNTISERVHLHEKERRQVFEEHTIVSWYLKYDFILQPEEVKTIPFEGVLDKETPITKLLTQVENKSKIEFKTYINLDSSFDTKRKTKFDVLLHHLFLLLLKV</sequence>
<evidence type="ECO:0000313" key="2">
    <source>
        <dbReference type="Proteomes" id="UP000267268"/>
    </source>
</evidence>
<protein>
    <recommendedName>
        <fullName evidence="3">Sporulation protein</fullName>
    </recommendedName>
</protein>
<organism evidence="1 2">
    <name type="scientific">Flammeovirga pectinis</name>
    <dbReference type="NCBI Taxonomy" id="2494373"/>
    <lineage>
        <taxon>Bacteria</taxon>
        <taxon>Pseudomonadati</taxon>
        <taxon>Bacteroidota</taxon>
        <taxon>Cytophagia</taxon>
        <taxon>Cytophagales</taxon>
        <taxon>Flammeovirgaceae</taxon>
        <taxon>Flammeovirga</taxon>
    </lineage>
</organism>
<proteinExistence type="predicted"/>
<dbReference type="InterPro" id="IPR009776">
    <property type="entry name" value="Spore_0_M"/>
</dbReference>
<keyword evidence="2" id="KW-1185">Reference proteome</keyword>
<name>A0A3Q9FNY8_9BACT</name>
<evidence type="ECO:0008006" key="3">
    <source>
        <dbReference type="Google" id="ProtNLM"/>
    </source>
</evidence>
<dbReference type="PANTHER" id="PTHR40053">
    <property type="entry name" value="SPORULATION-CONTROL PROTEIN SPO0M"/>
    <property type="match status" value="1"/>
</dbReference>
<dbReference type="RefSeq" id="WP_126617571.1">
    <property type="nucleotide sequence ID" value="NZ_CP034562.1"/>
</dbReference>